<dbReference type="InterPro" id="IPR052709">
    <property type="entry name" value="Transposase-MT_Hybrid"/>
</dbReference>
<organism evidence="1 2">
    <name type="scientific">Oopsacas minuta</name>
    <dbReference type="NCBI Taxonomy" id="111878"/>
    <lineage>
        <taxon>Eukaryota</taxon>
        <taxon>Metazoa</taxon>
        <taxon>Porifera</taxon>
        <taxon>Hexactinellida</taxon>
        <taxon>Hexasterophora</taxon>
        <taxon>Lyssacinosida</taxon>
        <taxon>Leucopsacidae</taxon>
        <taxon>Oopsacas</taxon>
    </lineage>
</organism>
<evidence type="ECO:0000313" key="1">
    <source>
        <dbReference type="EMBL" id="KAI6653948.1"/>
    </source>
</evidence>
<dbReference type="PANTHER" id="PTHR46060">
    <property type="entry name" value="MARINER MOS1 TRANSPOSASE-LIKE PROTEIN"/>
    <property type="match status" value="1"/>
</dbReference>
<evidence type="ECO:0000313" key="2">
    <source>
        <dbReference type="Proteomes" id="UP001165289"/>
    </source>
</evidence>
<dbReference type="InterPro" id="IPR001888">
    <property type="entry name" value="Transposase_1"/>
</dbReference>
<comment type="caution">
    <text evidence="1">The sequence shown here is derived from an EMBL/GenBank/DDBJ whole genome shotgun (WGS) entry which is preliminary data.</text>
</comment>
<protein>
    <submittedName>
        <fullName evidence="1">Transposase</fullName>
    </submittedName>
</protein>
<dbReference type="InterPro" id="IPR036397">
    <property type="entry name" value="RNaseH_sf"/>
</dbReference>
<dbReference type="AlphaFoldDB" id="A0AAV7JZ51"/>
<name>A0AAV7JZ51_9METZ</name>
<reference evidence="1 2" key="1">
    <citation type="journal article" date="2023" name="BMC Biol.">
        <title>The compact genome of the sponge Oopsacas minuta (Hexactinellida) is lacking key metazoan core genes.</title>
        <authorList>
            <person name="Santini S."/>
            <person name="Schenkelaars Q."/>
            <person name="Jourda C."/>
            <person name="Duchesne M."/>
            <person name="Belahbib H."/>
            <person name="Rocher C."/>
            <person name="Selva M."/>
            <person name="Riesgo A."/>
            <person name="Vervoort M."/>
            <person name="Leys S.P."/>
            <person name="Kodjabachian L."/>
            <person name="Le Bivic A."/>
            <person name="Borchiellini C."/>
            <person name="Claverie J.M."/>
            <person name="Renard E."/>
        </authorList>
    </citation>
    <scope>NUCLEOTIDE SEQUENCE [LARGE SCALE GENOMIC DNA]</scope>
    <source>
        <strain evidence="1">SPO-2</strain>
    </source>
</reference>
<sequence>MASKDDNFNLKWRAYIEFRTILKIQPVQIFSELQEILCVGYPSRSTVERDGLPVLDLWVPHKLSENQRLVRLNKAKKLLETHENCDSRHLTEIITGDETWVYCSTPYSKYKKRSWVRGDEQPTKFPTPDFRKPKIIYTIFFSSHGIVLQLSCESDKAGTATFFTE</sequence>
<dbReference type="Proteomes" id="UP001165289">
    <property type="component" value="Unassembled WGS sequence"/>
</dbReference>
<keyword evidence="2" id="KW-1185">Reference proteome</keyword>
<gene>
    <name evidence="1" type="ORF">LOD99_3124</name>
</gene>
<accession>A0AAV7JZ51</accession>
<dbReference type="Pfam" id="PF01359">
    <property type="entry name" value="Transposase_1"/>
    <property type="match status" value="1"/>
</dbReference>
<dbReference type="Gene3D" id="3.30.420.10">
    <property type="entry name" value="Ribonuclease H-like superfamily/Ribonuclease H"/>
    <property type="match status" value="1"/>
</dbReference>
<dbReference type="PANTHER" id="PTHR46060:SF1">
    <property type="entry name" value="MARINER MOS1 TRANSPOSASE-LIKE PROTEIN"/>
    <property type="match status" value="1"/>
</dbReference>
<proteinExistence type="predicted"/>
<dbReference type="GO" id="GO:0003676">
    <property type="term" value="F:nucleic acid binding"/>
    <property type="evidence" value="ECO:0007669"/>
    <property type="project" value="InterPro"/>
</dbReference>
<dbReference type="EMBL" id="JAKMXF010000244">
    <property type="protein sequence ID" value="KAI6653948.1"/>
    <property type="molecule type" value="Genomic_DNA"/>
</dbReference>